<keyword evidence="3" id="KW-1185">Reference proteome</keyword>
<comment type="caution">
    <text evidence="2">The sequence shown here is derived from an EMBL/GenBank/DDBJ whole genome shotgun (WGS) entry which is preliminary data.</text>
</comment>
<dbReference type="Proteomes" id="UP000463051">
    <property type="component" value="Unassembled WGS sequence"/>
</dbReference>
<evidence type="ECO:0000313" key="3">
    <source>
        <dbReference type="Proteomes" id="UP000463051"/>
    </source>
</evidence>
<evidence type="ECO:0000259" key="1">
    <source>
        <dbReference type="PROSITE" id="PS51186"/>
    </source>
</evidence>
<evidence type="ECO:0000313" key="2">
    <source>
        <dbReference type="EMBL" id="MRN57148.1"/>
    </source>
</evidence>
<dbReference type="Pfam" id="PF13530">
    <property type="entry name" value="SCP2_2"/>
    <property type="match status" value="1"/>
</dbReference>
<protein>
    <submittedName>
        <fullName evidence="2">GNAT family N-acetyltransferase</fullName>
    </submittedName>
</protein>
<dbReference type="InterPro" id="IPR016181">
    <property type="entry name" value="Acyl_CoA_acyltransferase"/>
</dbReference>
<dbReference type="PROSITE" id="PS51186">
    <property type="entry name" value="GNAT"/>
    <property type="match status" value="1"/>
</dbReference>
<gene>
    <name evidence="2" type="ORF">GJB61_29855</name>
</gene>
<reference evidence="2 3" key="1">
    <citation type="submission" date="2019-11" db="EMBL/GenBank/DDBJ databases">
        <title>Paenibacillus monticola sp. nov., a novel PGPR strain isolated from mountain sample in China.</title>
        <authorList>
            <person name="Zhao Q."/>
            <person name="Li H.-P."/>
            <person name="Zhang J.-L."/>
        </authorList>
    </citation>
    <scope>NUCLEOTIDE SEQUENCE [LARGE SCALE GENOMIC DNA]</scope>
    <source>
        <strain evidence="2 3">LC-T2</strain>
    </source>
</reference>
<dbReference type="InterPro" id="IPR051554">
    <property type="entry name" value="Acetyltransferase_Eis"/>
</dbReference>
<dbReference type="Pfam" id="PF17668">
    <property type="entry name" value="Acetyltransf_17"/>
    <property type="match status" value="1"/>
</dbReference>
<keyword evidence="2" id="KW-0808">Transferase</keyword>
<dbReference type="RefSeq" id="WP_154122635.1">
    <property type="nucleotide sequence ID" value="NZ_WJXB01000020.1"/>
</dbReference>
<dbReference type="Pfam" id="PF13527">
    <property type="entry name" value="Acetyltransf_9"/>
    <property type="match status" value="1"/>
</dbReference>
<feature type="domain" description="N-acetyltransferase" evidence="1">
    <location>
        <begin position="1"/>
        <end position="147"/>
    </location>
</feature>
<proteinExistence type="predicted"/>
<dbReference type="SUPFAM" id="SSF55718">
    <property type="entry name" value="SCP-like"/>
    <property type="match status" value="1"/>
</dbReference>
<dbReference type="GO" id="GO:0034069">
    <property type="term" value="F:aminoglycoside N-acetyltransferase activity"/>
    <property type="evidence" value="ECO:0007669"/>
    <property type="project" value="TreeGrafter"/>
</dbReference>
<dbReference type="CDD" id="cd04301">
    <property type="entry name" value="NAT_SF"/>
    <property type="match status" value="1"/>
</dbReference>
<organism evidence="2 3">
    <name type="scientific">Paenibacillus monticola</name>
    <dbReference type="NCBI Taxonomy" id="2666075"/>
    <lineage>
        <taxon>Bacteria</taxon>
        <taxon>Bacillati</taxon>
        <taxon>Bacillota</taxon>
        <taxon>Bacilli</taxon>
        <taxon>Bacillales</taxon>
        <taxon>Paenibacillaceae</taxon>
        <taxon>Paenibacillus</taxon>
    </lineage>
</organism>
<dbReference type="InterPro" id="IPR036527">
    <property type="entry name" value="SCP2_sterol-bd_dom_sf"/>
</dbReference>
<dbReference type="EMBL" id="WJXB01000020">
    <property type="protein sequence ID" value="MRN57148.1"/>
    <property type="molecule type" value="Genomic_DNA"/>
</dbReference>
<dbReference type="PANTHER" id="PTHR37817:SF1">
    <property type="entry name" value="N-ACETYLTRANSFERASE EIS"/>
    <property type="match status" value="1"/>
</dbReference>
<accession>A0A7X2HBN3</accession>
<dbReference type="InterPro" id="IPR041380">
    <property type="entry name" value="Acetyltransf_17"/>
</dbReference>
<dbReference type="Gene3D" id="3.30.1050.10">
    <property type="entry name" value="SCP2 sterol-binding domain"/>
    <property type="match status" value="1"/>
</dbReference>
<dbReference type="InterPro" id="IPR000182">
    <property type="entry name" value="GNAT_dom"/>
</dbReference>
<dbReference type="PANTHER" id="PTHR37817">
    <property type="entry name" value="N-ACETYLTRANSFERASE EIS"/>
    <property type="match status" value="1"/>
</dbReference>
<name>A0A7X2HBN3_9BACL</name>
<dbReference type="AlphaFoldDB" id="A0A7X2HBN3"/>
<dbReference type="InterPro" id="IPR025559">
    <property type="entry name" value="Eis_dom"/>
</dbReference>
<dbReference type="SUPFAM" id="SSF55729">
    <property type="entry name" value="Acyl-CoA N-acyltransferases (Nat)"/>
    <property type="match status" value="1"/>
</dbReference>
<sequence>MEIRQLNSEEFEISLSLSEYAFQYKVSGEDKTKAKSRFKPERVWGVFEDGILGAKLTLLPLQVYIQGRAVNMGGIAGVATWPENRRQGLVAKLLSHTLQTMNEAGQTLSFLHPFLIPFYRKFGWEIYCEYKKYTIPIAKFPLKTEISGNVRRNLFDIVILDELYTQFATQYNGTLKRDKDWWEHAVLDQSTHNAIFYSLVGKPEGYVLYKIEKSELVIDEFVFMNEQARQGLWTFLANHDSMVTGASLKMVPSDDILPFLLPDPRIDQENYPYFMARIVNAKAFVENFSYRVQSAQQKQIINIEDKHAPWNDGLWEWSVNLEGTATLIRTDGDNIEADLSCDIGTLTVLLLGYKRPGELSRFGRLTGNDAAVQWLEGIIPQAQTGLFDFF</sequence>
<dbReference type="Gene3D" id="3.40.630.30">
    <property type="match status" value="2"/>
</dbReference>
<dbReference type="GO" id="GO:0030649">
    <property type="term" value="P:aminoglycoside antibiotic catabolic process"/>
    <property type="evidence" value="ECO:0007669"/>
    <property type="project" value="TreeGrafter"/>
</dbReference>